<name>A0A9X5GQZ7_9FIRM</name>
<gene>
    <name evidence="1" type="ORF">D5281_03330</name>
</gene>
<organism evidence="1 2">
    <name type="scientific">Parablautia muri</name>
    <dbReference type="NCBI Taxonomy" id="2320879"/>
    <lineage>
        <taxon>Bacteria</taxon>
        <taxon>Bacillati</taxon>
        <taxon>Bacillota</taxon>
        <taxon>Clostridia</taxon>
        <taxon>Lachnospirales</taxon>
        <taxon>Lachnospiraceae</taxon>
        <taxon>Parablautia</taxon>
    </lineage>
</organism>
<proteinExistence type="predicted"/>
<dbReference type="EMBL" id="QZDT01000003">
    <property type="protein sequence ID" value="NBJ91646.1"/>
    <property type="molecule type" value="Genomic_DNA"/>
</dbReference>
<comment type="caution">
    <text evidence="1">The sequence shown here is derived from an EMBL/GenBank/DDBJ whole genome shotgun (WGS) entry which is preliminary data.</text>
</comment>
<dbReference type="AlphaFoldDB" id="A0A9X5GQZ7"/>
<sequence length="60" mass="7146">MKYIPLGYVYFSSINRYASCCDSVYFNFYILDSMDSFKMIPLKIQVKDTLVRYSKEGFFV</sequence>
<dbReference type="Proteomes" id="UP001154420">
    <property type="component" value="Unassembled WGS sequence"/>
</dbReference>
<reference evidence="1" key="1">
    <citation type="submission" date="2018-09" db="EMBL/GenBank/DDBJ databases">
        <title>Murine metabolic-syndrome-specific gut microbial biobank.</title>
        <authorList>
            <person name="Liu C."/>
        </authorList>
    </citation>
    <scope>NUCLEOTIDE SEQUENCE</scope>
    <source>
        <strain evidence="1">D42-62</strain>
    </source>
</reference>
<evidence type="ECO:0000313" key="2">
    <source>
        <dbReference type="Proteomes" id="UP001154420"/>
    </source>
</evidence>
<accession>A0A9X5GQZ7</accession>
<protein>
    <submittedName>
        <fullName evidence="1">Uncharacterized protein</fullName>
    </submittedName>
</protein>
<evidence type="ECO:0000313" key="1">
    <source>
        <dbReference type="EMBL" id="NBJ91646.1"/>
    </source>
</evidence>
<keyword evidence="2" id="KW-1185">Reference proteome</keyword>